<dbReference type="PROSITE" id="PS50005">
    <property type="entry name" value="TPR"/>
    <property type="match status" value="1"/>
</dbReference>
<organism evidence="5 6">
    <name type="scientific">Chitinophaga solisilvae</name>
    <dbReference type="NCBI Taxonomy" id="1233460"/>
    <lineage>
        <taxon>Bacteria</taxon>
        <taxon>Pseudomonadati</taxon>
        <taxon>Bacteroidota</taxon>
        <taxon>Chitinophagia</taxon>
        <taxon>Chitinophagales</taxon>
        <taxon>Chitinophagaceae</taxon>
        <taxon>Chitinophaga</taxon>
    </lineage>
</organism>
<evidence type="ECO:0000256" key="4">
    <source>
        <dbReference type="SAM" id="SignalP"/>
    </source>
</evidence>
<proteinExistence type="inferred from homology"/>
<keyword evidence="6" id="KW-1185">Reference proteome</keyword>
<dbReference type="Pfam" id="PF00756">
    <property type="entry name" value="Esterase"/>
    <property type="match status" value="1"/>
</dbReference>
<dbReference type="InterPro" id="IPR052558">
    <property type="entry name" value="Siderophore_Hydrolase_D"/>
</dbReference>
<dbReference type="GO" id="GO:0016788">
    <property type="term" value="F:hydrolase activity, acting on ester bonds"/>
    <property type="evidence" value="ECO:0007669"/>
    <property type="project" value="TreeGrafter"/>
</dbReference>
<dbReference type="InterPro" id="IPR019734">
    <property type="entry name" value="TPR_rpt"/>
</dbReference>
<dbReference type="EMBL" id="RIAR02000001">
    <property type="protein sequence ID" value="NSL86854.1"/>
    <property type="molecule type" value="Genomic_DNA"/>
</dbReference>
<comment type="caution">
    <text evidence="5">The sequence shown here is derived from an EMBL/GenBank/DDBJ whole genome shotgun (WGS) entry which is preliminary data.</text>
</comment>
<evidence type="ECO:0000313" key="5">
    <source>
        <dbReference type="EMBL" id="NSL86854.1"/>
    </source>
</evidence>
<accession>A0A9Q5GSP9</accession>
<dbReference type="SMART" id="SM00028">
    <property type="entry name" value="TPR"/>
    <property type="match status" value="1"/>
</dbReference>
<feature type="chain" id="PRO_5040267409" evidence="4">
    <location>
        <begin position="20"/>
        <end position="387"/>
    </location>
</feature>
<dbReference type="Proteomes" id="UP000281028">
    <property type="component" value="Unassembled WGS sequence"/>
</dbReference>
<keyword evidence="2 5" id="KW-0378">Hydrolase</keyword>
<keyword evidence="3" id="KW-0802">TPR repeat</keyword>
<feature type="repeat" description="TPR" evidence="3">
    <location>
        <begin position="342"/>
        <end position="375"/>
    </location>
</feature>
<dbReference type="Gene3D" id="3.40.50.1820">
    <property type="entry name" value="alpha/beta hydrolase"/>
    <property type="match status" value="1"/>
</dbReference>
<dbReference type="PANTHER" id="PTHR40841:SF2">
    <property type="entry name" value="SIDEROPHORE-DEGRADING ESTERASE (EUROFUNG)"/>
    <property type="match status" value="1"/>
</dbReference>
<dbReference type="InterPro" id="IPR029058">
    <property type="entry name" value="AB_hydrolase_fold"/>
</dbReference>
<dbReference type="AlphaFoldDB" id="A0A9Q5GSP9"/>
<name>A0A9Q5GSP9_9BACT</name>
<protein>
    <submittedName>
        <fullName evidence="5">Alpha/beta hydrolase</fullName>
    </submittedName>
</protein>
<dbReference type="InterPro" id="IPR000801">
    <property type="entry name" value="Esterase-like"/>
</dbReference>
<evidence type="ECO:0000256" key="2">
    <source>
        <dbReference type="ARBA" id="ARBA00022801"/>
    </source>
</evidence>
<comment type="similarity">
    <text evidence="1">Belongs to the esterase D family.</text>
</comment>
<feature type="signal peptide" evidence="4">
    <location>
        <begin position="1"/>
        <end position="19"/>
    </location>
</feature>
<dbReference type="OrthoDB" id="9784036at2"/>
<evidence type="ECO:0000256" key="1">
    <source>
        <dbReference type="ARBA" id="ARBA00005622"/>
    </source>
</evidence>
<gene>
    <name evidence="5" type="ORF">ECE50_008435</name>
</gene>
<reference evidence="5" key="1">
    <citation type="submission" date="2020-05" db="EMBL/GenBank/DDBJ databases">
        <title>Chitinophaga laudate sp. nov., isolated from a tropical peat swamp.</title>
        <authorList>
            <person name="Goh C.B.S."/>
            <person name="Lee M.S."/>
            <person name="Parimannan S."/>
            <person name="Pasbakhsh P."/>
            <person name="Yule C.M."/>
            <person name="Rajandas H."/>
            <person name="Loke S."/>
            <person name="Croft L."/>
            <person name="Tan J.B.L."/>
        </authorList>
    </citation>
    <scope>NUCLEOTIDE SEQUENCE</scope>
    <source>
        <strain evidence="5">Mgbs1</strain>
    </source>
</reference>
<dbReference type="InterPro" id="IPR011990">
    <property type="entry name" value="TPR-like_helical_dom_sf"/>
</dbReference>
<dbReference type="PANTHER" id="PTHR40841">
    <property type="entry name" value="SIDEROPHORE TRIACETYLFUSARININE C ESTERASE"/>
    <property type="match status" value="1"/>
</dbReference>
<dbReference type="SUPFAM" id="SSF48452">
    <property type="entry name" value="TPR-like"/>
    <property type="match status" value="1"/>
</dbReference>
<sequence length="387" mass="43182">MKKIFLLLLSVAMIQQLSAQSLLSVYSAILGEDRPVTIILPESYRDTTIAPASYPVLYLFDGEWNTTHAAAIVQHLSKGMYAMIPEMIVVGIHNTARTRDLTPTHAPTTRPGKKGTLYSESGGGEKFISFLEQELIPYVRKNYRTSGYQVLSGHSFGGLATMNIIMHHTALFNACIAIDPSMWWEEERFLDGFPAVLQQQDMKGRKLFVAEANKVAIPQDTTTDHPRAIKRLANEILPLSAASGLQWKHKFYPEEDHGSIPLPALYDGLKFVFNGYQTQVKQVADDYELYLRNYAAISKSNGFVFKPAESLTYAIGQYALSQQKPAAINFLLLNVQQYPSSIPAHLALAAAYLRLQQPAAALNTYRKALQLAPDNGFVKEKIRELGR</sequence>
<keyword evidence="4" id="KW-0732">Signal</keyword>
<dbReference type="SUPFAM" id="SSF53474">
    <property type="entry name" value="alpha/beta-Hydrolases"/>
    <property type="match status" value="1"/>
</dbReference>
<evidence type="ECO:0000256" key="3">
    <source>
        <dbReference type="PROSITE-ProRule" id="PRU00339"/>
    </source>
</evidence>
<evidence type="ECO:0000313" key="6">
    <source>
        <dbReference type="Proteomes" id="UP000281028"/>
    </source>
</evidence>